<feature type="chain" id="PRO_5038582943" evidence="1">
    <location>
        <begin position="31"/>
        <end position="158"/>
    </location>
</feature>
<dbReference type="PROSITE" id="PS51257">
    <property type="entry name" value="PROKAR_LIPOPROTEIN"/>
    <property type="match status" value="1"/>
</dbReference>
<sequence length="158" mass="15897">MRTLNTTSRPVRGAALVAAIGLSALLGGCAGSGGDTSGTTSSATSSADTVSECAQVQASIESISTTAEGIQSKIPGDIPGAVADLQSIQTELTTLGDDVQDSELKGHIEDAKASVTALLDLFTKVSNGEISQSDAITQGLAEYSTLKTAIDEVNAYCA</sequence>
<evidence type="ECO:0000313" key="3">
    <source>
        <dbReference type="Proteomes" id="UP000467240"/>
    </source>
</evidence>
<dbReference type="AlphaFoldDB" id="A0A7J5BR84"/>
<keyword evidence="1" id="KW-0732">Signal</keyword>
<evidence type="ECO:0000256" key="1">
    <source>
        <dbReference type="SAM" id="SignalP"/>
    </source>
</evidence>
<comment type="caution">
    <text evidence="2">The sequence shown here is derived from an EMBL/GenBank/DDBJ whole genome shotgun (WGS) entry which is preliminary data.</text>
</comment>
<name>A0A7J5BR84_9MICO</name>
<accession>A0A7J5BR84</accession>
<dbReference type="OrthoDB" id="5121758at2"/>
<keyword evidence="3" id="KW-1185">Reference proteome</keyword>
<feature type="signal peptide" evidence="1">
    <location>
        <begin position="1"/>
        <end position="30"/>
    </location>
</feature>
<organism evidence="2 3">
    <name type="scientific">Pseudoclavibacter chungangensis</name>
    <dbReference type="NCBI Taxonomy" id="587635"/>
    <lineage>
        <taxon>Bacteria</taxon>
        <taxon>Bacillati</taxon>
        <taxon>Actinomycetota</taxon>
        <taxon>Actinomycetes</taxon>
        <taxon>Micrococcales</taxon>
        <taxon>Microbacteriaceae</taxon>
        <taxon>Pseudoclavibacter</taxon>
    </lineage>
</organism>
<evidence type="ECO:0000313" key="2">
    <source>
        <dbReference type="EMBL" id="KAB1656812.1"/>
    </source>
</evidence>
<proteinExistence type="predicted"/>
<reference evidence="2 3" key="1">
    <citation type="submission" date="2019-09" db="EMBL/GenBank/DDBJ databases">
        <title>Phylogeny of genus Pseudoclavibacter and closely related genus.</title>
        <authorList>
            <person name="Li Y."/>
        </authorList>
    </citation>
    <scope>NUCLEOTIDE SEQUENCE [LARGE SCALE GENOMIC DNA]</scope>
    <source>
        <strain evidence="2 3">DSM 23821</strain>
    </source>
</reference>
<dbReference type="EMBL" id="WBJZ01000010">
    <property type="protein sequence ID" value="KAB1656812.1"/>
    <property type="molecule type" value="Genomic_DNA"/>
</dbReference>
<protein>
    <submittedName>
        <fullName evidence="2">Uncharacterized protein</fullName>
    </submittedName>
</protein>
<gene>
    <name evidence="2" type="ORF">F8O01_09130</name>
</gene>
<dbReference type="RefSeq" id="WP_158040564.1">
    <property type="nucleotide sequence ID" value="NZ_JACCFV010000001.1"/>
</dbReference>
<dbReference type="Proteomes" id="UP000467240">
    <property type="component" value="Unassembled WGS sequence"/>
</dbReference>